<dbReference type="EMBL" id="CP034206">
    <property type="protein sequence ID" value="QBZ59502.1"/>
    <property type="molecule type" value="Genomic_DNA"/>
</dbReference>
<reference evidence="1 2" key="1">
    <citation type="journal article" date="2019" name="Mol. Biol. Evol.">
        <title>Blast fungal genomes show frequent chromosomal changes, gene gains and losses, and effector gene turnover.</title>
        <authorList>
            <person name="Gomez Luciano L.B."/>
            <person name="Jason Tsai I."/>
            <person name="Chuma I."/>
            <person name="Tosa Y."/>
            <person name="Chen Y.H."/>
            <person name="Li J.Y."/>
            <person name="Li M.Y."/>
            <person name="Jade Lu M.Y."/>
            <person name="Nakayashiki H."/>
            <person name="Li W.H."/>
        </authorList>
    </citation>
    <scope>NUCLEOTIDE SEQUENCE [LARGE SCALE GENOMIC DNA]</scope>
    <source>
        <strain evidence="1">MZ5-1-6</strain>
    </source>
</reference>
<evidence type="ECO:0000313" key="2">
    <source>
        <dbReference type="Proteomes" id="UP000294847"/>
    </source>
</evidence>
<dbReference type="Proteomes" id="UP000294847">
    <property type="component" value="Chromosome 3"/>
</dbReference>
<organism evidence="1 2">
    <name type="scientific">Pyricularia oryzae</name>
    <name type="common">Rice blast fungus</name>
    <name type="synonym">Magnaporthe oryzae</name>
    <dbReference type="NCBI Taxonomy" id="318829"/>
    <lineage>
        <taxon>Eukaryota</taxon>
        <taxon>Fungi</taxon>
        <taxon>Dikarya</taxon>
        <taxon>Ascomycota</taxon>
        <taxon>Pezizomycotina</taxon>
        <taxon>Sordariomycetes</taxon>
        <taxon>Sordariomycetidae</taxon>
        <taxon>Magnaporthales</taxon>
        <taxon>Pyriculariaceae</taxon>
        <taxon>Pyricularia</taxon>
    </lineage>
</organism>
<sequence length="42" mass="4727">MVGMYSRNSPCATGASAAYSRVYKPHYRRENACKCASPWPRC</sequence>
<protein>
    <submittedName>
        <fullName evidence="1">Uncharacterized protein</fullName>
    </submittedName>
</protein>
<proteinExistence type="predicted"/>
<accession>A0A4P7NC18</accession>
<dbReference type="AlphaFoldDB" id="A0A4P7NC18"/>
<gene>
    <name evidence="1" type="ORF">PoMZ_04463</name>
</gene>
<name>A0A4P7NC18_PYROR</name>
<evidence type="ECO:0000313" key="1">
    <source>
        <dbReference type="EMBL" id="QBZ59502.1"/>
    </source>
</evidence>